<protein>
    <submittedName>
        <fullName evidence="6">Anti-sigma factor family protein</fullName>
    </submittedName>
</protein>
<feature type="compositionally biased region" description="Low complexity" evidence="3">
    <location>
        <begin position="119"/>
        <end position="134"/>
    </location>
</feature>
<dbReference type="Proteomes" id="UP001589610">
    <property type="component" value="Unassembled WGS sequence"/>
</dbReference>
<feature type="region of interest" description="Disordered" evidence="3">
    <location>
        <begin position="119"/>
        <end position="140"/>
    </location>
</feature>
<reference evidence="6 7" key="1">
    <citation type="submission" date="2024-09" db="EMBL/GenBank/DDBJ databases">
        <authorList>
            <person name="Sun Q."/>
            <person name="Mori K."/>
        </authorList>
    </citation>
    <scope>NUCLEOTIDE SEQUENCE [LARGE SCALE GENOMIC DNA]</scope>
    <source>
        <strain evidence="6 7">JCM 3028</strain>
    </source>
</reference>
<dbReference type="RefSeq" id="WP_386157138.1">
    <property type="nucleotide sequence ID" value="NZ_JBHMBS010000006.1"/>
</dbReference>
<sequence length="246" mass="25037">MTSRVEHTDVGAYALGILEEPDRTAFSDHLATCRSCTAELQELSGVAGALAGIGPLDDVRDDIGTDTGSGDRGSAEVVNLLRRRKAADRRARRGTFVIGAAAAVTLVAGGIAVGTSISGESGSGSVPVGHSAHGPAEDAYRAGTPLAGAGASGVTGGLVLETKGWGTHAALELRGVKGPLECELVAVSRTGERRVVTGWAVPERGYGVPGSPEPLYVHGGVAWERAGIDRFEVRTSGGDTLLTVTV</sequence>
<dbReference type="Gene3D" id="1.10.10.1320">
    <property type="entry name" value="Anti-sigma factor, zinc-finger domain"/>
    <property type="match status" value="1"/>
</dbReference>
<dbReference type="EMBL" id="JBHMBS010000006">
    <property type="protein sequence ID" value="MFB9676899.1"/>
    <property type="molecule type" value="Genomic_DNA"/>
</dbReference>
<keyword evidence="1" id="KW-0805">Transcription regulation</keyword>
<name>A0ABV5TD10_9ACTN</name>
<dbReference type="InterPro" id="IPR027383">
    <property type="entry name" value="Znf_put"/>
</dbReference>
<keyword evidence="4" id="KW-1133">Transmembrane helix</keyword>
<keyword evidence="2" id="KW-0804">Transcription</keyword>
<dbReference type="InterPro" id="IPR041916">
    <property type="entry name" value="Anti_sigma_zinc_sf"/>
</dbReference>
<gene>
    <name evidence="6" type="ORF">ACFFRH_15555</name>
</gene>
<proteinExistence type="predicted"/>
<dbReference type="Pfam" id="PF13490">
    <property type="entry name" value="zf-HC2"/>
    <property type="match status" value="1"/>
</dbReference>
<keyword evidence="7" id="KW-1185">Reference proteome</keyword>
<evidence type="ECO:0000259" key="5">
    <source>
        <dbReference type="Pfam" id="PF13490"/>
    </source>
</evidence>
<keyword evidence="4" id="KW-0472">Membrane</keyword>
<feature type="domain" description="Putative zinc-finger" evidence="5">
    <location>
        <begin position="10"/>
        <end position="36"/>
    </location>
</feature>
<evidence type="ECO:0000313" key="7">
    <source>
        <dbReference type="Proteomes" id="UP001589610"/>
    </source>
</evidence>
<evidence type="ECO:0000313" key="6">
    <source>
        <dbReference type="EMBL" id="MFB9676899.1"/>
    </source>
</evidence>
<evidence type="ECO:0000256" key="2">
    <source>
        <dbReference type="ARBA" id="ARBA00023163"/>
    </source>
</evidence>
<comment type="caution">
    <text evidence="6">The sequence shown here is derived from an EMBL/GenBank/DDBJ whole genome shotgun (WGS) entry which is preliminary data.</text>
</comment>
<accession>A0ABV5TD10</accession>
<evidence type="ECO:0000256" key="4">
    <source>
        <dbReference type="SAM" id="Phobius"/>
    </source>
</evidence>
<evidence type="ECO:0000256" key="3">
    <source>
        <dbReference type="SAM" id="MobiDB-lite"/>
    </source>
</evidence>
<evidence type="ECO:0000256" key="1">
    <source>
        <dbReference type="ARBA" id="ARBA00023015"/>
    </source>
</evidence>
<organism evidence="6 7">
    <name type="scientific">Streptosporangium vulgare</name>
    <dbReference type="NCBI Taxonomy" id="46190"/>
    <lineage>
        <taxon>Bacteria</taxon>
        <taxon>Bacillati</taxon>
        <taxon>Actinomycetota</taxon>
        <taxon>Actinomycetes</taxon>
        <taxon>Streptosporangiales</taxon>
        <taxon>Streptosporangiaceae</taxon>
        <taxon>Streptosporangium</taxon>
    </lineage>
</organism>
<keyword evidence="4" id="KW-0812">Transmembrane</keyword>
<feature type="transmembrane region" description="Helical" evidence="4">
    <location>
        <begin position="94"/>
        <end position="117"/>
    </location>
</feature>